<comment type="caution">
    <text evidence="1">The sequence shown here is derived from an EMBL/GenBank/DDBJ whole genome shotgun (WGS) entry which is preliminary data.</text>
</comment>
<organism evidence="1 2">
    <name type="scientific">Columba livia</name>
    <name type="common">Rock dove</name>
    <dbReference type="NCBI Taxonomy" id="8932"/>
    <lineage>
        <taxon>Eukaryota</taxon>
        <taxon>Metazoa</taxon>
        <taxon>Chordata</taxon>
        <taxon>Craniata</taxon>
        <taxon>Vertebrata</taxon>
        <taxon>Euteleostomi</taxon>
        <taxon>Archelosauria</taxon>
        <taxon>Archosauria</taxon>
        <taxon>Dinosauria</taxon>
        <taxon>Saurischia</taxon>
        <taxon>Theropoda</taxon>
        <taxon>Coelurosauria</taxon>
        <taxon>Aves</taxon>
        <taxon>Neognathae</taxon>
        <taxon>Neoaves</taxon>
        <taxon>Columbimorphae</taxon>
        <taxon>Columbiformes</taxon>
        <taxon>Columbidae</taxon>
        <taxon>Columba</taxon>
    </lineage>
</organism>
<gene>
    <name evidence="1" type="primary">MAP1LC3A</name>
    <name evidence="1" type="ORF">A306_00014508</name>
</gene>
<evidence type="ECO:0000313" key="2">
    <source>
        <dbReference type="Proteomes" id="UP000053872"/>
    </source>
</evidence>
<protein>
    <submittedName>
        <fullName evidence="1">Microtubule-associated protein 1 light chain 3 alpha</fullName>
    </submittedName>
</protein>
<keyword evidence="2" id="KW-1185">Reference proteome</keyword>
<evidence type="ECO:0000313" key="1">
    <source>
        <dbReference type="EMBL" id="PKK18176.1"/>
    </source>
</evidence>
<dbReference type="EMBL" id="AKCR02000224">
    <property type="protein sequence ID" value="PKK18176.1"/>
    <property type="molecule type" value="Genomic_DNA"/>
</dbReference>
<dbReference type="Proteomes" id="UP000053872">
    <property type="component" value="Unassembled WGS sequence"/>
</dbReference>
<reference evidence="1 2" key="1">
    <citation type="journal article" date="2013" name="Science">
        <title>Genomic diversity and evolution of the head crest in the rock pigeon.</title>
        <authorList>
            <person name="Shapiro M.D."/>
            <person name="Kronenberg Z."/>
            <person name="Li C."/>
            <person name="Domyan E.T."/>
            <person name="Pan H."/>
            <person name="Campbell M."/>
            <person name="Tan H."/>
            <person name="Huff C.D."/>
            <person name="Hu H."/>
            <person name="Vickrey A.I."/>
            <person name="Nielsen S.C."/>
            <person name="Stringham S.A."/>
            <person name="Hu H."/>
            <person name="Willerslev E."/>
            <person name="Gilbert M.T."/>
            <person name="Yandell M."/>
            <person name="Zhang G."/>
            <person name="Wang J."/>
        </authorList>
    </citation>
    <scope>NUCLEOTIDE SEQUENCE [LARGE SCALE GENOMIC DNA]</scope>
    <source>
        <tissue evidence="1">Blood</tissue>
    </source>
</reference>
<proteinExistence type="predicted"/>
<dbReference type="AlphaFoldDB" id="A0A2I0LL68"/>
<dbReference type="InParanoid" id="A0A2I0LL68"/>
<sequence>MTQPEAHERGVVLTPLPSLPFPSPKRLMACGGLAQPFSSVYISPAPSTHTHPRADTQACTWGLSSPSCPLRVTPAALAVLHGFVTHCQDSPAGDGEGTGHCRLRWQHRESRLSSDTLTTGRRCAKAANRCYHCSRLLIDFNYTHIRFLVLLSRCRRLYRTVDNVYPLDIFYWVLFVCLGWFF</sequence>
<name>A0A2I0LL68_COLLI</name>
<accession>A0A2I0LL68</accession>